<reference evidence="1" key="2">
    <citation type="journal article" date="2015" name="Data Brief">
        <title>Shoot transcriptome of the giant reed, Arundo donax.</title>
        <authorList>
            <person name="Barrero R.A."/>
            <person name="Guerrero F.D."/>
            <person name="Moolhuijzen P."/>
            <person name="Goolsby J.A."/>
            <person name="Tidwell J."/>
            <person name="Bellgard S.E."/>
            <person name="Bellgard M.I."/>
        </authorList>
    </citation>
    <scope>NUCLEOTIDE SEQUENCE</scope>
    <source>
        <tissue evidence="1">Shoot tissue taken approximately 20 cm above the soil surface</tissue>
    </source>
</reference>
<protein>
    <submittedName>
        <fullName evidence="1">Uncharacterized protein</fullName>
    </submittedName>
</protein>
<reference evidence="1" key="1">
    <citation type="submission" date="2014-09" db="EMBL/GenBank/DDBJ databases">
        <authorList>
            <person name="Magalhaes I.L.F."/>
            <person name="Oliveira U."/>
            <person name="Santos F.R."/>
            <person name="Vidigal T.H.D.A."/>
            <person name="Brescovit A.D."/>
            <person name="Santos A.J."/>
        </authorList>
    </citation>
    <scope>NUCLEOTIDE SEQUENCE</scope>
    <source>
        <tissue evidence="1">Shoot tissue taken approximately 20 cm above the soil surface</tissue>
    </source>
</reference>
<dbReference type="EMBL" id="GBRH01282449">
    <property type="protein sequence ID" value="JAD15446.1"/>
    <property type="molecule type" value="Transcribed_RNA"/>
</dbReference>
<accession>A0A0A8XP72</accession>
<organism evidence="1">
    <name type="scientific">Arundo donax</name>
    <name type="common">Giant reed</name>
    <name type="synonym">Donax arundinaceus</name>
    <dbReference type="NCBI Taxonomy" id="35708"/>
    <lineage>
        <taxon>Eukaryota</taxon>
        <taxon>Viridiplantae</taxon>
        <taxon>Streptophyta</taxon>
        <taxon>Embryophyta</taxon>
        <taxon>Tracheophyta</taxon>
        <taxon>Spermatophyta</taxon>
        <taxon>Magnoliopsida</taxon>
        <taxon>Liliopsida</taxon>
        <taxon>Poales</taxon>
        <taxon>Poaceae</taxon>
        <taxon>PACMAD clade</taxon>
        <taxon>Arundinoideae</taxon>
        <taxon>Arundineae</taxon>
        <taxon>Arundo</taxon>
    </lineage>
</organism>
<name>A0A0A8XP72_ARUDO</name>
<dbReference type="AlphaFoldDB" id="A0A0A8XP72"/>
<proteinExistence type="predicted"/>
<sequence length="35" mass="4175">MSAWRALTESWNLRIGRRRHLRTSSSLLRPRQNPA</sequence>
<evidence type="ECO:0000313" key="1">
    <source>
        <dbReference type="EMBL" id="JAD15446.1"/>
    </source>
</evidence>